<dbReference type="RefSeq" id="WP_378604425.1">
    <property type="nucleotide sequence ID" value="NZ_JBHSQN010000007.1"/>
</dbReference>
<feature type="domain" description="Cell envelope-related transcriptional attenuator" evidence="4">
    <location>
        <begin position="254"/>
        <end position="395"/>
    </location>
</feature>
<keyword evidence="3" id="KW-1133">Transmembrane helix</keyword>
<evidence type="ECO:0000256" key="1">
    <source>
        <dbReference type="ARBA" id="ARBA00006068"/>
    </source>
</evidence>
<evidence type="ECO:0000256" key="3">
    <source>
        <dbReference type="SAM" id="Phobius"/>
    </source>
</evidence>
<evidence type="ECO:0000259" key="4">
    <source>
        <dbReference type="Pfam" id="PF03816"/>
    </source>
</evidence>
<feature type="region of interest" description="Disordered" evidence="2">
    <location>
        <begin position="1"/>
        <end position="174"/>
    </location>
</feature>
<gene>
    <name evidence="5" type="ORF">ACFP3H_11750</name>
</gene>
<reference evidence="6" key="1">
    <citation type="journal article" date="2019" name="Int. J. Syst. Evol. Microbiol.">
        <title>The Global Catalogue of Microorganisms (GCM) 10K type strain sequencing project: providing services to taxonomists for standard genome sequencing and annotation.</title>
        <authorList>
            <consortium name="The Broad Institute Genomics Platform"/>
            <consortium name="The Broad Institute Genome Sequencing Center for Infectious Disease"/>
            <person name="Wu L."/>
            <person name="Ma J."/>
        </authorList>
    </citation>
    <scope>NUCLEOTIDE SEQUENCE [LARGE SCALE GENOMIC DNA]</scope>
    <source>
        <strain evidence="6">CCUG 36956</strain>
    </source>
</reference>
<organism evidence="5 6">
    <name type="scientific">Nocardia lasii</name>
    <dbReference type="NCBI Taxonomy" id="1616107"/>
    <lineage>
        <taxon>Bacteria</taxon>
        <taxon>Bacillati</taxon>
        <taxon>Actinomycetota</taxon>
        <taxon>Actinomycetes</taxon>
        <taxon>Mycobacteriales</taxon>
        <taxon>Nocardiaceae</taxon>
        <taxon>Nocardia</taxon>
    </lineage>
</organism>
<name>A0ABW1JQN9_9NOCA</name>
<dbReference type="PANTHER" id="PTHR33392:SF6">
    <property type="entry name" value="POLYISOPRENYL-TEICHOIC ACID--PEPTIDOGLYCAN TEICHOIC ACID TRANSFERASE TAGU"/>
    <property type="match status" value="1"/>
</dbReference>
<proteinExistence type="inferred from homology"/>
<accession>A0ABW1JQN9</accession>
<evidence type="ECO:0000313" key="6">
    <source>
        <dbReference type="Proteomes" id="UP001596223"/>
    </source>
</evidence>
<dbReference type="InterPro" id="IPR050922">
    <property type="entry name" value="LytR/CpsA/Psr_CW_biosynth"/>
</dbReference>
<dbReference type="NCBIfam" id="TIGR00350">
    <property type="entry name" value="lytR_cpsA_psr"/>
    <property type="match status" value="1"/>
</dbReference>
<evidence type="ECO:0000313" key="5">
    <source>
        <dbReference type="EMBL" id="MFC6011726.1"/>
    </source>
</evidence>
<dbReference type="PANTHER" id="PTHR33392">
    <property type="entry name" value="POLYISOPRENYL-TEICHOIC ACID--PEPTIDOGLYCAN TEICHOIC ACID TRANSFERASE TAGU"/>
    <property type="match status" value="1"/>
</dbReference>
<keyword evidence="3" id="KW-0472">Membrane</keyword>
<keyword evidence="6" id="KW-1185">Reference proteome</keyword>
<dbReference type="Pfam" id="PF03816">
    <property type="entry name" value="LytR_cpsA_psr"/>
    <property type="match status" value="1"/>
</dbReference>
<comment type="similarity">
    <text evidence="1">Belongs to the LytR/CpsA/Psr (LCP) family.</text>
</comment>
<feature type="transmembrane region" description="Helical" evidence="3">
    <location>
        <begin position="181"/>
        <end position="200"/>
    </location>
</feature>
<dbReference type="Proteomes" id="UP001596223">
    <property type="component" value="Unassembled WGS sequence"/>
</dbReference>
<keyword evidence="3" id="KW-0812">Transmembrane</keyword>
<sequence length="486" mass="52405">MNGDDPREDPRKRRVPPSGRPGGPAVPPQGRQVPPQRRPVPPVDPRHRPPGAPPRDDRRPPAPAPRPGDARPSPEDGPTVRYNPAPRRGASHIEPTQVLHRGNSGDQPLAYSQMPVERVEPRRPPPPQRPVPRREPPRHAPTQRPVPHHDAVPPRRTPPPVDAGRQPRAPRRRGKRHPFRWLMVLVVLLTVGLIAAVVHLDNSLTRIDALPSYSGRVGNTPGTNWLLVGSDGRSDLSTEQQQELATGGDVGNERTDTIMLVHIPGSGPTTMVSLPRDSYVSIPGHGKDKLNASFALGGPELLVQTVEEATGVRIDHYAQIGFGGFASVVDAIGGIEMCLDEPIVDPLAGLDLAAGCQTLSGPQALGYVRTRATPTADVDRMNRQRAFMAALLKKATGAGTLANPFALWPMATGVAGSLKVDNGDHIWNLASLGWAMRGDTVTTSVPIGGFDDTEVGNVLLWDKQRAIAFFEALAADEQIPEELITR</sequence>
<protein>
    <submittedName>
        <fullName evidence="5">LCP family protein</fullName>
    </submittedName>
</protein>
<comment type="caution">
    <text evidence="5">The sequence shown here is derived from an EMBL/GenBank/DDBJ whole genome shotgun (WGS) entry which is preliminary data.</text>
</comment>
<dbReference type="EMBL" id="JBHSQN010000007">
    <property type="protein sequence ID" value="MFC6011726.1"/>
    <property type="molecule type" value="Genomic_DNA"/>
</dbReference>
<evidence type="ECO:0000256" key="2">
    <source>
        <dbReference type="SAM" id="MobiDB-lite"/>
    </source>
</evidence>
<dbReference type="InterPro" id="IPR004474">
    <property type="entry name" value="LytR_CpsA_psr"/>
</dbReference>
<feature type="compositionally biased region" description="Basic and acidic residues" evidence="2">
    <location>
        <begin position="1"/>
        <end position="11"/>
    </location>
</feature>
<dbReference type="Gene3D" id="3.40.630.190">
    <property type="entry name" value="LCP protein"/>
    <property type="match status" value="1"/>
</dbReference>